<proteinExistence type="predicted"/>
<evidence type="ECO:0000313" key="3">
    <source>
        <dbReference type="EMBL" id="KAH0470733.1"/>
    </source>
</evidence>
<dbReference type="Proteomes" id="UP000775213">
    <property type="component" value="Unassembled WGS sequence"/>
</dbReference>
<name>A0AAV7HT43_DENCH</name>
<keyword evidence="1" id="KW-0175">Coiled coil</keyword>
<feature type="coiled-coil region" evidence="1">
    <location>
        <begin position="344"/>
        <end position="371"/>
    </location>
</feature>
<evidence type="ECO:0000313" key="4">
    <source>
        <dbReference type="Proteomes" id="UP000775213"/>
    </source>
</evidence>
<accession>A0AAV7HT43</accession>
<dbReference type="AlphaFoldDB" id="A0AAV7HT43"/>
<protein>
    <submittedName>
        <fullName evidence="3">Uncharacterized protein</fullName>
    </submittedName>
</protein>
<dbReference type="EMBL" id="JAGFBR010000001">
    <property type="protein sequence ID" value="KAH0470733.1"/>
    <property type="molecule type" value="Genomic_DNA"/>
</dbReference>
<sequence length="432" mass="49542">MGDPIAPSDCEWGPNKEGRVNETASTITSDFLILFRKNFHFPNDVVTIVPKRSDRASLPPPWYLTVSETHLRVGLRFSPSAELIEILRRCGVNLSQFSFRAMSVTVGLIAFFRDQSGTLTPEYLSRMGQFTSDTHGRVTVRSKWLDLRTRDPSKNWANVFFFVKNDWGLLEKWGKMKDLSSPLHVEEEDIMRILKVPDIEHLLFEVRHMSRYIEEEFLFKVGLSFHAGRSDAKMLKPTSKVPEPPAQTSKVASKRPARGEDPQVLKRKRLEGTATNIDKAIPDSSPAKFHIPEEVLNHQCIRRHKAGDLWSHLGIELNDVLNEWNSEFVKIKYLQGEFKWKYDHKTKEAKADQYQIDLAEARATITQLLKDQKASKEKIVSLEARDKRSQTLIVEKEAALSGSEPSKVIEDFKKSIAFKIIIQKVQIIDIFI</sequence>
<organism evidence="3 4">
    <name type="scientific">Dendrobium chrysotoxum</name>
    <name type="common">Orchid</name>
    <dbReference type="NCBI Taxonomy" id="161865"/>
    <lineage>
        <taxon>Eukaryota</taxon>
        <taxon>Viridiplantae</taxon>
        <taxon>Streptophyta</taxon>
        <taxon>Embryophyta</taxon>
        <taxon>Tracheophyta</taxon>
        <taxon>Spermatophyta</taxon>
        <taxon>Magnoliopsida</taxon>
        <taxon>Liliopsida</taxon>
        <taxon>Asparagales</taxon>
        <taxon>Orchidaceae</taxon>
        <taxon>Epidendroideae</taxon>
        <taxon>Malaxideae</taxon>
        <taxon>Dendrobiinae</taxon>
        <taxon>Dendrobium</taxon>
    </lineage>
</organism>
<evidence type="ECO:0000256" key="2">
    <source>
        <dbReference type="SAM" id="MobiDB-lite"/>
    </source>
</evidence>
<reference evidence="3 4" key="1">
    <citation type="journal article" date="2021" name="Hortic Res">
        <title>Chromosome-scale assembly of the Dendrobium chrysotoxum genome enhances the understanding of orchid evolution.</title>
        <authorList>
            <person name="Zhang Y."/>
            <person name="Zhang G.Q."/>
            <person name="Zhang D."/>
            <person name="Liu X.D."/>
            <person name="Xu X.Y."/>
            <person name="Sun W.H."/>
            <person name="Yu X."/>
            <person name="Zhu X."/>
            <person name="Wang Z.W."/>
            <person name="Zhao X."/>
            <person name="Zhong W.Y."/>
            <person name="Chen H."/>
            <person name="Yin W.L."/>
            <person name="Huang T."/>
            <person name="Niu S.C."/>
            <person name="Liu Z.J."/>
        </authorList>
    </citation>
    <scope>NUCLEOTIDE SEQUENCE [LARGE SCALE GENOMIC DNA]</scope>
    <source>
        <strain evidence="3">Lindl</strain>
    </source>
</reference>
<feature type="region of interest" description="Disordered" evidence="2">
    <location>
        <begin position="234"/>
        <end position="263"/>
    </location>
</feature>
<comment type="caution">
    <text evidence="3">The sequence shown here is derived from an EMBL/GenBank/DDBJ whole genome shotgun (WGS) entry which is preliminary data.</text>
</comment>
<keyword evidence="4" id="KW-1185">Reference proteome</keyword>
<evidence type="ECO:0000256" key="1">
    <source>
        <dbReference type="SAM" id="Coils"/>
    </source>
</evidence>
<gene>
    <name evidence="3" type="ORF">IEQ34_000456</name>
</gene>